<dbReference type="AlphaFoldDB" id="A0A1M5JEW2"/>
<dbReference type="EMBL" id="FQVW01000030">
    <property type="protein sequence ID" value="SHG39136.1"/>
    <property type="molecule type" value="Genomic_DNA"/>
</dbReference>
<proteinExistence type="inferred from homology"/>
<gene>
    <name evidence="9" type="ORF">SAMN05216225_103011</name>
</gene>
<evidence type="ECO:0000256" key="5">
    <source>
        <dbReference type="ARBA" id="ARBA00022692"/>
    </source>
</evidence>
<protein>
    <submittedName>
        <fullName evidence="9">Predicted PurR-regulated permease PerM</fullName>
    </submittedName>
</protein>
<evidence type="ECO:0000313" key="9">
    <source>
        <dbReference type="EMBL" id="SHG39136.1"/>
    </source>
</evidence>
<dbReference type="PANTHER" id="PTHR21716">
    <property type="entry name" value="TRANSMEMBRANE PROTEIN"/>
    <property type="match status" value="1"/>
</dbReference>
<dbReference type="Pfam" id="PF01594">
    <property type="entry name" value="AI-2E_transport"/>
    <property type="match status" value="1"/>
</dbReference>
<evidence type="ECO:0000256" key="7">
    <source>
        <dbReference type="ARBA" id="ARBA00023136"/>
    </source>
</evidence>
<dbReference type="PANTHER" id="PTHR21716:SF53">
    <property type="entry name" value="PERMEASE PERM-RELATED"/>
    <property type="match status" value="1"/>
</dbReference>
<keyword evidence="7 8" id="KW-0472">Membrane</keyword>
<feature type="transmembrane region" description="Helical" evidence="8">
    <location>
        <begin position="150"/>
        <end position="177"/>
    </location>
</feature>
<evidence type="ECO:0000256" key="1">
    <source>
        <dbReference type="ARBA" id="ARBA00004651"/>
    </source>
</evidence>
<evidence type="ECO:0000256" key="8">
    <source>
        <dbReference type="SAM" id="Phobius"/>
    </source>
</evidence>
<reference evidence="9 10" key="1">
    <citation type="submission" date="2016-11" db="EMBL/GenBank/DDBJ databases">
        <authorList>
            <person name="Jaros S."/>
            <person name="Januszkiewicz K."/>
            <person name="Wedrychowicz H."/>
        </authorList>
    </citation>
    <scope>NUCLEOTIDE SEQUENCE [LARGE SCALE GENOMIC DNA]</scope>
    <source>
        <strain evidence="9 10">IBRC-M 10683</strain>
    </source>
</reference>
<sequence>MHLLKKRWFQVLITAILVFLLILLIYATRFIFDPLLKYISAVALPFIGAGLLFYLTKPLMKLLEKYKIHRILSIFIVFGVLILVGYVFAIFIAPVARDQFERLVDNIPGMVNGTQNFINYWHDNQAFIPDQVIETINDITSNLQTYIEHFMTFLFGFVSQLIGFIFSIVLIPFFLFFMLKDGDKFIPFVTQIFSKKKANNLSSLLNKIDKTLTAYIQGQLIVSISIGVMLFIGYLIIGLNYALTLALFGMLMCIVPFIGPFIAVIPAMLVGVFQDPMNLFWIALIMIIAQQIEGNLISPNVMGHVLSIHPLTIITVILAAGSIAGFIGILFAVPFYAVVKAIIVHFYDTYVDSKKNKEEALI</sequence>
<dbReference type="STRING" id="930117.SAMN05216225_103011"/>
<feature type="transmembrane region" description="Helical" evidence="8">
    <location>
        <begin position="38"/>
        <end position="56"/>
    </location>
</feature>
<name>A0A1M5JEW2_9BACI</name>
<accession>A0A1M5JEW2</accession>
<evidence type="ECO:0000313" key="10">
    <source>
        <dbReference type="Proteomes" id="UP000183988"/>
    </source>
</evidence>
<keyword evidence="5 8" id="KW-0812">Transmembrane</keyword>
<keyword evidence="4" id="KW-1003">Cell membrane</keyword>
<evidence type="ECO:0000256" key="4">
    <source>
        <dbReference type="ARBA" id="ARBA00022475"/>
    </source>
</evidence>
<dbReference type="GO" id="GO:0055085">
    <property type="term" value="P:transmembrane transport"/>
    <property type="evidence" value="ECO:0007669"/>
    <property type="project" value="TreeGrafter"/>
</dbReference>
<evidence type="ECO:0000256" key="2">
    <source>
        <dbReference type="ARBA" id="ARBA00009773"/>
    </source>
</evidence>
<dbReference type="InterPro" id="IPR002549">
    <property type="entry name" value="AI-2E-like"/>
</dbReference>
<dbReference type="RefSeq" id="WP_084063323.1">
    <property type="nucleotide sequence ID" value="NZ_FQVW01000030.1"/>
</dbReference>
<keyword evidence="6 8" id="KW-1133">Transmembrane helix</keyword>
<organism evidence="9 10">
    <name type="scientific">Ornithinibacillus halophilus</name>
    <dbReference type="NCBI Taxonomy" id="930117"/>
    <lineage>
        <taxon>Bacteria</taxon>
        <taxon>Bacillati</taxon>
        <taxon>Bacillota</taxon>
        <taxon>Bacilli</taxon>
        <taxon>Bacillales</taxon>
        <taxon>Bacillaceae</taxon>
        <taxon>Ornithinibacillus</taxon>
    </lineage>
</organism>
<dbReference type="GO" id="GO:0005886">
    <property type="term" value="C:plasma membrane"/>
    <property type="evidence" value="ECO:0007669"/>
    <property type="project" value="UniProtKB-SubCell"/>
</dbReference>
<comment type="subcellular location">
    <subcellularLocation>
        <location evidence="1">Cell membrane</location>
        <topology evidence="1">Multi-pass membrane protein</topology>
    </subcellularLocation>
</comment>
<feature type="transmembrane region" description="Helical" evidence="8">
    <location>
        <begin position="12"/>
        <end position="32"/>
    </location>
</feature>
<evidence type="ECO:0000256" key="6">
    <source>
        <dbReference type="ARBA" id="ARBA00022989"/>
    </source>
</evidence>
<dbReference type="Proteomes" id="UP000183988">
    <property type="component" value="Unassembled WGS sequence"/>
</dbReference>
<keyword evidence="10" id="KW-1185">Reference proteome</keyword>
<evidence type="ECO:0000256" key="3">
    <source>
        <dbReference type="ARBA" id="ARBA00022448"/>
    </source>
</evidence>
<feature type="transmembrane region" description="Helical" evidence="8">
    <location>
        <begin position="220"/>
        <end position="239"/>
    </location>
</feature>
<feature type="transmembrane region" description="Helical" evidence="8">
    <location>
        <begin position="245"/>
        <end position="272"/>
    </location>
</feature>
<feature type="transmembrane region" description="Helical" evidence="8">
    <location>
        <begin position="68"/>
        <end position="93"/>
    </location>
</feature>
<comment type="similarity">
    <text evidence="2">Belongs to the autoinducer-2 exporter (AI-2E) (TC 2.A.86) family.</text>
</comment>
<feature type="transmembrane region" description="Helical" evidence="8">
    <location>
        <begin position="310"/>
        <end position="339"/>
    </location>
</feature>
<keyword evidence="3" id="KW-0813">Transport</keyword>